<protein>
    <submittedName>
        <fullName evidence="2">Uncharacterized protein LOC112493854</fullName>
    </submittedName>
</protein>
<dbReference type="Proteomes" id="UP000694920">
    <property type="component" value="Unplaced"/>
</dbReference>
<accession>A0AAJ7RBC9</accession>
<evidence type="ECO:0000313" key="1">
    <source>
        <dbReference type="Proteomes" id="UP000694920"/>
    </source>
</evidence>
<reference evidence="2" key="1">
    <citation type="submission" date="2025-08" db="UniProtKB">
        <authorList>
            <consortium name="RefSeq"/>
        </authorList>
    </citation>
    <scope>IDENTIFICATION</scope>
</reference>
<proteinExistence type="predicted"/>
<sequence length="111" mass="12728">MRDAGRNIGLWTGKTGRTFPSSDTTATILSCLHYNTPFGWLIRDPFLILVPPREAQVIHKDVILFGELTDWFYIRDIWIYRKINAGSLVTYRCQVSLMADLVLAESYSDLT</sequence>
<name>A0AAJ7RBC9_CEPCN</name>
<dbReference type="GeneID" id="112493854"/>
<dbReference type="AlphaFoldDB" id="A0AAJ7RBC9"/>
<dbReference type="RefSeq" id="XP_024937427.1">
    <property type="nucleotide sequence ID" value="XM_025081659.1"/>
</dbReference>
<dbReference type="KEGG" id="ccin:112493854"/>
<evidence type="ECO:0000313" key="2">
    <source>
        <dbReference type="RefSeq" id="XP_024937427.1"/>
    </source>
</evidence>
<keyword evidence="1" id="KW-1185">Reference proteome</keyword>
<organism evidence="1 2">
    <name type="scientific">Cephus cinctus</name>
    <name type="common">Wheat stem sawfly</name>
    <dbReference type="NCBI Taxonomy" id="211228"/>
    <lineage>
        <taxon>Eukaryota</taxon>
        <taxon>Metazoa</taxon>
        <taxon>Ecdysozoa</taxon>
        <taxon>Arthropoda</taxon>
        <taxon>Hexapoda</taxon>
        <taxon>Insecta</taxon>
        <taxon>Pterygota</taxon>
        <taxon>Neoptera</taxon>
        <taxon>Endopterygota</taxon>
        <taxon>Hymenoptera</taxon>
        <taxon>Cephoidea</taxon>
        <taxon>Cephidae</taxon>
        <taxon>Cephus</taxon>
    </lineage>
</organism>
<gene>
    <name evidence="2" type="primary">LOC112493854</name>
</gene>